<dbReference type="InterPro" id="IPR006657">
    <property type="entry name" value="MoPterin_dinucl-bd_dom"/>
</dbReference>
<keyword evidence="4" id="KW-0411">Iron-sulfur</keyword>
<comment type="subcellular location">
    <subcellularLocation>
        <location evidence="2">Cell envelope</location>
    </subcellularLocation>
</comment>
<dbReference type="InterPro" id="IPR006443">
    <property type="entry name" value="Formate-DH-alph_fdnG"/>
</dbReference>
<dbReference type="Gene3D" id="3.40.228.10">
    <property type="entry name" value="Dimethylsulfoxide Reductase, domain 2"/>
    <property type="match status" value="2"/>
</dbReference>
<reference evidence="11" key="1">
    <citation type="submission" date="2021-04" db="EMBL/GenBank/DDBJ databases">
        <title>Phylogenetic analysis of Acidobacteriaceae.</title>
        <authorList>
            <person name="Qiu L."/>
            <person name="Zhang Q."/>
        </authorList>
    </citation>
    <scope>NUCLEOTIDE SEQUENCE</scope>
    <source>
        <strain evidence="11">DSM 25168</strain>
    </source>
</reference>
<keyword evidence="5" id="KW-0479">Metal-binding</keyword>
<feature type="domain" description="Molybdopterin oxidoreductase" evidence="9">
    <location>
        <begin position="18"/>
        <end position="409"/>
    </location>
</feature>
<dbReference type="GO" id="GO:0051539">
    <property type="term" value="F:4 iron, 4 sulfur cluster binding"/>
    <property type="evidence" value="ECO:0007669"/>
    <property type="project" value="UniProtKB-KW"/>
</dbReference>
<keyword evidence="12" id="KW-1185">Reference proteome</keyword>
<dbReference type="PANTHER" id="PTHR43598">
    <property type="entry name" value="TUNGSTEN-CONTAINING FORMYLMETHANOFURAN DEHYDROGENASE 2 SUBUNIT B"/>
    <property type="match status" value="1"/>
</dbReference>
<comment type="cofactor">
    <cofactor evidence="1">
        <name>[4Fe-4S] cluster</name>
        <dbReference type="ChEBI" id="CHEBI:49883"/>
    </cofactor>
</comment>
<keyword evidence="4" id="KW-0408">Iron</keyword>
<dbReference type="PANTHER" id="PTHR43598:SF1">
    <property type="entry name" value="FORMATE DEHYDROGENASE-O MAJOR SUBUNIT"/>
    <property type="match status" value="1"/>
</dbReference>
<dbReference type="NCBIfam" id="TIGR01553">
    <property type="entry name" value="formate-DH-alph"/>
    <property type="match status" value="1"/>
</dbReference>
<name>A0A9J7BUH2_9BACT</name>
<dbReference type="SUPFAM" id="SSF50692">
    <property type="entry name" value="ADC-like"/>
    <property type="match status" value="1"/>
</dbReference>
<dbReference type="InterPro" id="IPR009010">
    <property type="entry name" value="Asp_de-COase-like_dom_sf"/>
</dbReference>
<dbReference type="GO" id="GO:0047111">
    <property type="term" value="F:formate dehydrogenase (cytochrome-c-553) activity"/>
    <property type="evidence" value="ECO:0007669"/>
    <property type="project" value="InterPro"/>
</dbReference>
<dbReference type="GO" id="GO:0030151">
    <property type="term" value="F:molybdenum ion binding"/>
    <property type="evidence" value="ECO:0007669"/>
    <property type="project" value="TreeGrafter"/>
</dbReference>
<comment type="similarity">
    <text evidence="3">Belongs to the prokaryotic molybdopterin-containing oxidoreductase family.</text>
</comment>
<evidence type="ECO:0000256" key="4">
    <source>
        <dbReference type="ARBA" id="ARBA00022485"/>
    </source>
</evidence>
<evidence type="ECO:0000256" key="1">
    <source>
        <dbReference type="ARBA" id="ARBA00001966"/>
    </source>
</evidence>
<dbReference type="GO" id="GO:0009061">
    <property type="term" value="P:anaerobic respiration"/>
    <property type="evidence" value="ECO:0007669"/>
    <property type="project" value="TreeGrafter"/>
</dbReference>
<gene>
    <name evidence="11" type="primary">fdnG</name>
    <name evidence="11" type="ORF">MOP44_01255</name>
</gene>
<keyword evidence="6" id="KW-0574">Periplasm</keyword>
<dbReference type="GO" id="GO:0008863">
    <property type="term" value="F:formate dehydrogenase (NAD+) activity"/>
    <property type="evidence" value="ECO:0007669"/>
    <property type="project" value="InterPro"/>
</dbReference>
<feature type="region of interest" description="Disordered" evidence="8">
    <location>
        <begin position="631"/>
        <end position="650"/>
    </location>
</feature>
<feature type="domain" description="Molybdopterin dinucleotide-binding" evidence="10">
    <location>
        <begin position="730"/>
        <end position="846"/>
    </location>
</feature>
<feature type="region of interest" description="Disordered" evidence="8">
    <location>
        <begin position="860"/>
        <end position="890"/>
    </location>
</feature>
<evidence type="ECO:0000256" key="3">
    <source>
        <dbReference type="ARBA" id="ARBA00010312"/>
    </source>
</evidence>
<dbReference type="Pfam" id="PF00384">
    <property type="entry name" value="Molybdopterin"/>
    <property type="match status" value="2"/>
</dbReference>
<evidence type="ECO:0000256" key="7">
    <source>
        <dbReference type="ARBA" id="ARBA00023002"/>
    </source>
</evidence>
<feature type="domain" description="Molybdopterin oxidoreductase" evidence="9">
    <location>
        <begin position="435"/>
        <end position="479"/>
    </location>
</feature>
<evidence type="ECO:0000313" key="12">
    <source>
        <dbReference type="Proteomes" id="UP001059380"/>
    </source>
</evidence>
<proteinExistence type="inferred from homology"/>
<feature type="compositionally biased region" description="Polar residues" evidence="8">
    <location>
        <begin position="879"/>
        <end position="890"/>
    </location>
</feature>
<keyword evidence="7 11" id="KW-0560">Oxidoreductase</keyword>
<dbReference type="GO" id="GO:0036397">
    <property type="term" value="F:formate dehydrogenase (quinone) activity"/>
    <property type="evidence" value="ECO:0007669"/>
    <property type="project" value="UniProtKB-EC"/>
</dbReference>
<evidence type="ECO:0000259" key="9">
    <source>
        <dbReference type="Pfam" id="PF00384"/>
    </source>
</evidence>
<dbReference type="Gene3D" id="3.40.50.740">
    <property type="match status" value="1"/>
</dbReference>
<accession>A0A9J7BUH2</accession>
<protein>
    <submittedName>
        <fullName evidence="11">Formate dehydrogenase-N subunit alpha</fullName>
        <ecNumber evidence="11">1.17.5.3</ecNumber>
    </submittedName>
</protein>
<dbReference type="GO" id="GO:0043546">
    <property type="term" value="F:molybdopterin cofactor binding"/>
    <property type="evidence" value="ECO:0007669"/>
    <property type="project" value="InterPro"/>
</dbReference>
<evidence type="ECO:0000256" key="2">
    <source>
        <dbReference type="ARBA" id="ARBA00004196"/>
    </source>
</evidence>
<evidence type="ECO:0000256" key="5">
    <source>
        <dbReference type="ARBA" id="ARBA00022723"/>
    </source>
</evidence>
<dbReference type="SUPFAM" id="SSF53706">
    <property type="entry name" value="Formate dehydrogenase/DMSO reductase, domains 1-3"/>
    <property type="match status" value="1"/>
</dbReference>
<organism evidence="11 12">
    <name type="scientific">Occallatibacter riparius</name>
    <dbReference type="NCBI Taxonomy" id="1002689"/>
    <lineage>
        <taxon>Bacteria</taxon>
        <taxon>Pseudomonadati</taxon>
        <taxon>Acidobacteriota</taxon>
        <taxon>Terriglobia</taxon>
        <taxon>Terriglobales</taxon>
        <taxon>Acidobacteriaceae</taxon>
        <taxon>Occallatibacter</taxon>
    </lineage>
</organism>
<keyword evidence="4" id="KW-0004">4Fe-4S</keyword>
<evidence type="ECO:0000313" key="11">
    <source>
        <dbReference type="EMBL" id="UWZ84574.1"/>
    </source>
</evidence>
<dbReference type="Pfam" id="PF01568">
    <property type="entry name" value="Molydop_binding"/>
    <property type="match status" value="1"/>
</dbReference>
<evidence type="ECO:0000256" key="8">
    <source>
        <dbReference type="SAM" id="MobiDB-lite"/>
    </source>
</evidence>
<dbReference type="InterPro" id="IPR006656">
    <property type="entry name" value="Mopterin_OxRdtase"/>
</dbReference>
<evidence type="ECO:0000259" key="10">
    <source>
        <dbReference type="Pfam" id="PF01568"/>
    </source>
</evidence>
<dbReference type="EMBL" id="CP093313">
    <property type="protein sequence ID" value="UWZ84574.1"/>
    <property type="molecule type" value="Genomic_DNA"/>
</dbReference>
<dbReference type="EC" id="1.17.5.3" evidence="11"/>
<dbReference type="GO" id="GO:0030313">
    <property type="term" value="C:cell envelope"/>
    <property type="evidence" value="ECO:0007669"/>
    <property type="project" value="UniProtKB-SubCell"/>
</dbReference>
<dbReference type="AlphaFoldDB" id="A0A9J7BUH2"/>
<dbReference type="GO" id="GO:0009055">
    <property type="term" value="F:electron transfer activity"/>
    <property type="evidence" value="ECO:0007669"/>
    <property type="project" value="InterPro"/>
</dbReference>
<dbReference type="Gene3D" id="2.40.40.20">
    <property type="match status" value="1"/>
</dbReference>
<evidence type="ECO:0000256" key="6">
    <source>
        <dbReference type="ARBA" id="ARBA00022764"/>
    </source>
</evidence>
<sequence length="890" mass="100263">MPGLGASFGRGAATSFQEDLQNSDCILIMGSNMAEAHPVGFRFPMMARERGAKLIHVDPHFSRTSAMCQQYVKIRTGTDIAFLGGLIHYILLHDKWFKDYVLAYTNAATIVNDEYKDAEDLGGIFSGFDQEKRTYDAQKTWHYEGEGEGERTQAGHHMKAESFTERTGHLENPLPPSDPTLQNPNCVLNILKRHYRRYTPEMVADICGCSEQDFVRVAETICSNSGRERTCCIVYAVGWTQHSTGVQIIRSATIVQLLLGNMGRPGGGIMAMRGHASIQGSTDVPTLYELLPGYIMQPSALRDHGTLECYLKQETPKTGFMANLPKFMVSLLKAWYGDAATKENEYGFKWIPRVDDNYSHLACMIRMLEGKIKGMFLFGQNPAAGAPNGKLNREALKKLDWLVVRDWFEIDTAAFWYKGPENPDPATIGTEVFFIPAASSAEKEGTFTNTQRLLQWHDKAIDPPEDCRSDTWFVYELGKRLKKLYAGSTRERDQGLLNLTWDYEFDRAEVLPDGSASRIEGEPDAQKILMEINGYTVADRKQVRDFNSLRDDGSTACGCWIYSGVFPEEGNNRSRSRKLTPGVYTSPDWGFSWPLNRRMMYNRASADPDGRPWSERKKYMWWDEENKRWTGPDVPDFEPTKPPDYRPNSDSTGMQAISGDAPFIMKPDGRGWLFAPMGVKDGPLPTHYEPIESPIPNLLYPEQRVNPTIELYHVPLNTYNRPTAEYPIVATNYRLTEHYLSGPMSRFDSWLNELQPGMFIEISAELAEEKGIDHGGWMVAWNSRCAIEARAMVTRRVQPPIVNGRTVHQIGMPFHWGFAGETVGAIANDLTSISADPNVSMHEAKAFTVDVRAGRLEHHEDIKPLPAAPWPTREESPDTSKSAQPEGQAI</sequence>
<dbReference type="Proteomes" id="UP001059380">
    <property type="component" value="Chromosome"/>
</dbReference>
<dbReference type="KEGG" id="orp:MOP44_01255"/>